<proteinExistence type="predicted"/>
<evidence type="ECO:0000256" key="2">
    <source>
        <dbReference type="SAM" id="Phobius"/>
    </source>
</evidence>
<dbReference type="Proteomes" id="UP000466445">
    <property type="component" value="Chromosome"/>
</dbReference>
<dbReference type="KEGG" id="msar:MSAR_20120"/>
<evidence type="ECO:0000313" key="4">
    <source>
        <dbReference type="Proteomes" id="UP000466445"/>
    </source>
</evidence>
<feature type="compositionally biased region" description="Pro residues" evidence="1">
    <location>
        <begin position="7"/>
        <end position="23"/>
    </location>
</feature>
<feature type="region of interest" description="Disordered" evidence="1">
    <location>
        <begin position="1"/>
        <end position="23"/>
    </location>
</feature>
<keyword evidence="2" id="KW-0812">Transmembrane</keyword>
<evidence type="ECO:0000313" key="3">
    <source>
        <dbReference type="EMBL" id="BBY58876.1"/>
    </source>
</evidence>
<keyword evidence="4" id="KW-1185">Reference proteome</keyword>
<gene>
    <name evidence="3" type="ORF">MSAR_20120</name>
</gene>
<organism evidence="3 4">
    <name type="scientific">Mycolicibacterium sarraceniae</name>
    <dbReference type="NCBI Taxonomy" id="1534348"/>
    <lineage>
        <taxon>Bacteria</taxon>
        <taxon>Bacillati</taxon>
        <taxon>Actinomycetota</taxon>
        <taxon>Actinomycetes</taxon>
        <taxon>Mycobacteriales</taxon>
        <taxon>Mycobacteriaceae</taxon>
        <taxon>Mycolicibacterium</taxon>
    </lineage>
</organism>
<keyword evidence="2" id="KW-1133">Transmembrane helix</keyword>
<accession>A0A7I7SSU5</accession>
<evidence type="ECO:0008006" key="5">
    <source>
        <dbReference type="Google" id="ProtNLM"/>
    </source>
</evidence>
<dbReference type="EMBL" id="AP022595">
    <property type="protein sequence ID" value="BBY58876.1"/>
    <property type="molecule type" value="Genomic_DNA"/>
</dbReference>
<protein>
    <recommendedName>
        <fullName evidence="5">Alanine and proline rich membrane protein</fullName>
    </recommendedName>
</protein>
<reference evidence="3 4" key="1">
    <citation type="journal article" date="2019" name="Emerg. Microbes Infect.">
        <title>Comprehensive subspecies identification of 175 nontuberculous mycobacteria species based on 7547 genomic profiles.</title>
        <authorList>
            <person name="Matsumoto Y."/>
            <person name="Kinjo T."/>
            <person name="Motooka D."/>
            <person name="Nabeya D."/>
            <person name="Jung N."/>
            <person name="Uechi K."/>
            <person name="Horii T."/>
            <person name="Iida T."/>
            <person name="Fujita J."/>
            <person name="Nakamura S."/>
        </authorList>
    </citation>
    <scope>NUCLEOTIDE SEQUENCE [LARGE SCALE GENOMIC DNA]</scope>
    <source>
        <strain evidence="3 4">JCM 30395</strain>
    </source>
</reference>
<keyword evidence="2" id="KW-0472">Membrane</keyword>
<dbReference type="AlphaFoldDB" id="A0A7I7SSU5"/>
<evidence type="ECO:0000256" key="1">
    <source>
        <dbReference type="SAM" id="MobiDB-lite"/>
    </source>
</evidence>
<sequence length="178" mass="18729">MSQAPYGPGPAGPAPWPGPPPSGGPSRLPTIIAIVIAVIAVAVAIGAWFRPMPKPDTPAAKTYSEQEVTDAKKAACDAFNQTQQTLKVTGSKTGDNPTASFIVAVNSRIAIQAVSAYLRSTAENEPALSKDLSDKVLGLSNIYRTILLKQLAEVPQDQVEPLFNSVDKAVDDMTQACK</sequence>
<feature type="transmembrane region" description="Helical" evidence="2">
    <location>
        <begin position="28"/>
        <end position="49"/>
    </location>
</feature>
<name>A0A7I7SSU5_9MYCO</name>